<dbReference type="Gene3D" id="1.20.1260.10">
    <property type="match status" value="1"/>
</dbReference>
<feature type="domain" description="DUF305" evidence="3">
    <location>
        <begin position="127"/>
        <end position="191"/>
    </location>
</feature>
<dbReference type="InterPro" id="IPR036259">
    <property type="entry name" value="MFS_trans_sf"/>
</dbReference>
<evidence type="ECO:0000256" key="1">
    <source>
        <dbReference type="SAM" id="MobiDB-lite"/>
    </source>
</evidence>
<accession>A0ABV5V3W7</accession>
<dbReference type="SUPFAM" id="SSF103473">
    <property type="entry name" value="MFS general substrate transporter"/>
    <property type="match status" value="1"/>
</dbReference>
<evidence type="ECO:0000259" key="3">
    <source>
        <dbReference type="Pfam" id="PF03713"/>
    </source>
</evidence>
<gene>
    <name evidence="4" type="ORF">ACFFN0_10375</name>
</gene>
<dbReference type="Pfam" id="PF03713">
    <property type="entry name" value="DUF305"/>
    <property type="match status" value="1"/>
</dbReference>
<dbReference type="InterPro" id="IPR012347">
    <property type="entry name" value="Ferritin-like"/>
</dbReference>
<evidence type="ECO:0000256" key="2">
    <source>
        <dbReference type="SAM" id="Phobius"/>
    </source>
</evidence>
<feature type="region of interest" description="Disordered" evidence="1">
    <location>
        <begin position="185"/>
        <end position="204"/>
    </location>
</feature>
<proteinExistence type="predicted"/>
<dbReference type="Proteomes" id="UP001589613">
    <property type="component" value="Unassembled WGS sequence"/>
</dbReference>
<dbReference type="InterPro" id="IPR005183">
    <property type="entry name" value="DUF305_CopM-like"/>
</dbReference>
<feature type="transmembrane region" description="Helical" evidence="2">
    <location>
        <begin position="98"/>
        <end position="118"/>
    </location>
</feature>
<keyword evidence="2" id="KW-0812">Transmembrane</keyword>
<keyword evidence="5" id="KW-1185">Reference proteome</keyword>
<keyword evidence="2" id="KW-0472">Membrane</keyword>
<sequence>MSSPHEQHEQHDQHESSPHEQSEQDQHQHKKHERKMYLIFAAMITTSTVTMFLLTYTNAWTWAHMTFSEERVYMALLMGSAMAIIMLGFMWGMMYKNVTINLAIIAGALVLGLTALWLSRSQTFVEDQAYMNGMIPHHSIAILTSERADIDDVRVRELADEIIEAQRKEIAEMKWLVEDIEQNGAVTTTEEAEQRPVPEFEANP</sequence>
<keyword evidence="2" id="KW-1133">Transmembrane helix</keyword>
<dbReference type="EMBL" id="JBHMAX010000019">
    <property type="protein sequence ID" value="MFB9732447.1"/>
    <property type="molecule type" value="Genomic_DNA"/>
</dbReference>
<dbReference type="RefSeq" id="WP_377466329.1">
    <property type="nucleotide sequence ID" value="NZ_JBHMAX010000019.1"/>
</dbReference>
<feature type="transmembrane region" description="Helical" evidence="2">
    <location>
        <begin position="72"/>
        <end position="91"/>
    </location>
</feature>
<feature type="compositionally biased region" description="Basic and acidic residues" evidence="1">
    <location>
        <begin position="1"/>
        <end position="27"/>
    </location>
</feature>
<reference evidence="4 5" key="1">
    <citation type="submission" date="2024-09" db="EMBL/GenBank/DDBJ databases">
        <authorList>
            <person name="Sun Q."/>
            <person name="Mori K."/>
        </authorList>
    </citation>
    <scope>NUCLEOTIDE SEQUENCE [LARGE SCALE GENOMIC DNA]</scope>
    <source>
        <strain evidence="4 5">JCM 12763</strain>
    </source>
</reference>
<feature type="transmembrane region" description="Helical" evidence="2">
    <location>
        <begin position="37"/>
        <end position="60"/>
    </location>
</feature>
<evidence type="ECO:0000313" key="4">
    <source>
        <dbReference type="EMBL" id="MFB9732447.1"/>
    </source>
</evidence>
<evidence type="ECO:0000313" key="5">
    <source>
        <dbReference type="Proteomes" id="UP001589613"/>
    </source>
</evidence>
<feature type="region of interest" description="Disordered" evidence="1">
    <location>
        <begin position="1"/>
        <end position="28"/>
    </location>
</feature>
<name>A0ABV5V3W7_9MICO</name>
<organism evidence="4 5">
    <name type="scientific">Ornithinimicrobium kibberense</name>
    <dbReference type="NCBI Taxonomy" id="282060"/>
    <lineage>
        <taxon>Bacteria</taxon>
        <taxon>Bacillati</taxon>
        <taxon>Actinomycetota</taxon>
        <taxon>Actinomycetes</taxon>
        <taxon>Micrococcales</taxon>
        <taxon>Ornithinimicrobiaceae</taxon>
        <taxon>Ornithinimicrobium</taxon>
    </lineage>
</organism>
<protein>
    <submittedName>
        <fullName evidence="4">DUF305 domain-containing protein</fullName>
    </submittedName>
</protein>
<comment type="caution">
    <text evidence="4">The sequence shown here is derived from an EMBL/GenBank/DDBJ whole genome shotgun (WGS) entry which is preliminary data.</text>
</comment>